<sequence>MPAATSPQSASTVRVELTFPSGHRCHLYRPIARFYECIHGHVLRAGHHTSGGQR</sequence>
<proteinExistence type="predicted"/>
<keyword evidence="2" id="KW-1185">Reference proteome</keyword>
<comment type="caution">
    <text evidence="1">The sequence shown here is derived from an EMBL/GenBank/DDBJ whole genome shotgun (WGS) entry which is preliminary data.</text>
</comment>
<dbReference type="Proteomes" id="UP000517916">
    <property type="component" value="Unassembled WGS sequence"/>
</dbReference>
<evidence type="ECO:0000313" key="2">
    <source>
        <dbReference type="Proteomes" id="UP000517916"/>
    </source>
</evidence>
<reference evidence="1 2" key="1">
    <citation type="submission" date="2020-08" db="EMBL/GenBank/DDBJ databases">
        <title>Genomic Encyclopedia of Archaeal and Bacterial Type Strains, Phase II (KMG-II): from individual species to whole genera.</title>
        <authorList>
            <person name="Goeker M."/>
        </authorList>
    </citation>
    <scope>NUCLEOTIDE SEQUENCE [LARGE SCALE GENOMIC DNA]</scope>
    <source>
        <strain evidence="1 2">DSM 43850</strain>
    </source>
</reference>
<dbReference type="EMBL" id="JACJID010000001">
    <property type="protein sequence ID" value="MBA8924532.1"/>
    <property type="molecule type" value="Genomic_DNA"/>
</dbReference>
<name>A0ABR6BCU5_9PSEU</name>
<accession>A0ABR6BCU5</accession>
<protein>
    <submittedName>
        <fullName evidence="1">Uncharacterized protein</fullName>
    </submittedName>
</protein>
<organism evidence="1 2">
    <name type="scientific">Kutzneria viridogrisea</name>
    <dbReference type="NCBI Taxonomy" id="47990"/>
    <lineage>
        <taxon>Bacteria</taxon>
        <taxon>Bacillati</taxon>
        <taxon>Actinomycetota</taxon>
        <taxon>Actinomycetes</taxon>
        <taxon>Pseudonocardiales</taxon>
        <taxon>Pseudonocardiaceae</taxon>
        <taxon>Kutzneria</taxon>
    </lineage>
</organism>
<gene>
    <name evidence="1" type="ORF">BC739_001729</name>
</gene>
<evidence type="ECO:0000313" key="1">
    <source>
        <dbReference type="EMBL" id="MBA8924532.1"/>
    </source>
</evidence>